<keyword evidence="7" id="KW-0221">Differentiation</keyword>
<comment type="caution">
    <text evidence="13">The sequence shown here is derived from an EMBL/GenBank/DDBJ whole genome shotgun (WGS) entry which is preliminary data.</text>
</comment>
<organism evidence="13 14">
    <name type="scientific">Acipenser oxyrinchus oxyrinchus</name>
    <dbReference type="NCBI Taxonomy" id="40147"/>
    <lineage>
        <taxon>Eukaryota</taxon>
        <taxon>Metazoa</taxon>
        <taxon>Chordata</taxon>
        <taxon>Craniata</taxon>
        <taxon>Vertebrata</taxon>
        <taxon>Euteleostomi</taxon>
        <taxon>Actinopterygii</taxon>
        <taxon>Chondrostei</taxon>
        <taxon>Acipenseriformes</taxon>
        <taxon>Acipenseridae</taxon>
        <taxon>Acipenser</taxon>
    </lineage>
</organism>
<keyword evidence="8 11" id="KW-0175">Coiled coil</keyword>
<keyword evidence="5" id="KW-0217">Developmental protein</keyword>
<evidence type="ECO:0000256" key="3">
    <source>
        <dbReference type="ARBA" id="ARBA00004496"/>
    </source>
</evidence>
<protein>
    <recommendedName>
        <fullName evidence="4">Coiled-coil alpha-helical rod protein 1</fullName>
    </recommendedName>
    <alternativeName>
        <fullName evidence="10">Alpha-helical coiled-coil rod protein</fullName>
    </alternativeName>
</protein>
<dbReference type="PANTHER" id="PTHR46822:SF1">
    <property type="entry name" value="COILED-COIL ALPHA-HELICAL ROD PROTEIN 1"/>
    <property type="match status" value="1"/>
</dbReference>
<evidence type="ECO:0000313" key="13">
    <source>
        <dbReference type="EMBL" id="KAK1151678.1"/>
    </source>
</evidence>
<evidence type="ECO:0000256" key="1">
    <source>
        <dbReference type="ARBA" id="ARBA00003936"/>
    </source>
</evidence>
<feature type="coiled-coil region" evidence="11">
    <location>
        <begin position="600"/>
        <end position="795"/>
    </location>
</feature>
<feature type="region of interest" description="Disordered" evidence="12">
    <location>
        <begin position="860"/>
        <end position="884"/>
    </location>
</feature>
<proteinExistence type="predicted"/>
<evidence type="ECO:0000256" key="10">
    <source>
        <dbReference type="ARBA" id="ARBA00031932"/>
    </source>
</evidence>
<evidence type="ECO:0000256" key="6">
    <source>
        <dbReference type="ARBA" id="ARBA00022490"/>
    </source>
</evidence>
<dbReference type="GO" id="GO:0005814">
    <property type="term" value="C:centriole"/>
    <property type="evidence" value="ECO:0007669"/>
    <property type="project" value="TreeGrafter"/>
</dbReference>
<comment type="subcellular location">
    <subcellularLocation>
        <location evidence="3">Cytoplasm</location>
    </subcellularLocation>
    <subcellularLocation>
        <location evidence="2">Nucleus</location>
    </subcellularLocation>
</comment>
<dbReference type="PANTHER" id="PTHR46822">
    <property type="entry name" value="COILED-COIL ALPHA-HELICAL ROD PROTEIN 1"/>
    <property type="match status" value="1"/>
</dbReference>
<dbReference type="Pfam" id="PF07111">
    <property type="entry name" value="HCR"/>
    <property type="match status" value="2"/>
</dbReference>
<evidence type="ECO:0000256" key="11">
    <source>
        <dbReference type="SAM" id="Coils"/>
    </source>
</evidence>
<dbReference type="GO" id="GO:0006611">
    <property type="term" value="P:protein export from nucleus"/>
    <property type="evidence" value="ECO:0007669"/>
    <property type="project" value="TreeGrafter"/>
</dbReference>
<keyword evidence="6" id="KW-0963">Cytoplasm</keyword>
<evidence type="ECO:0000256" key="8">
    <source>
        <dbReference type="ARBA" id="ARBA00023054"/>
    </source>
</evidence>
<feature type="region of interest" description="Disordered" evidence="12">
    <location>
        <begin position="273"/>
        <end position="293"/>
    </location>
</feature>
<dbReference type="AlphaFoldDB" id="A0AAD8CL82"/>
<dbReference type="EMBL" id="JAGXEW010000050">
    <property type="protein sequence ID" value="KAK1151678.1"/>
    <property type="molecule type" value="Genomic_DNA"/>
</dbReference>
<accession>A0AAD8CL82</accession>
<dbReference type="GO" id="GO:0005737">
    <property type="term" value="C:cytoplasm"/>
    <property type="evidence" value="ECO:0007669"/>
    <property type="project" value="UniProtKB-SubCell"/>
</dbReference>
<gene>
    <name evidence="13" type="primary">CCHCR1</name>
    <name evidence="13" type="ORF">AOXY_G31955</name>
</gene>
<dbReference type="GO" id="GO:0030154">
    <property type="term" value="P:cell differentiation"/>
    <property type="evidence" value="ECO:0007669"/>
    <property type="project" value="UniProtKB-KW"/>
</dbReference>
<evidence type="ECO:0000256" key="4">
    <source>
        <dbReference type="ARBA" id="ARBA00016468"/>
    </source>
</evidence>
<evidence type="ECO:0000256" key="9">
    <source>
        <dbReference type="ARBA" id="ARBA00023242"/>
    </source>
</evidence>
<sequence length="884" mass="101693">MDERRKTGELNPPATFGAPPRAAAPVQNELVPPSHFAQRLPSASTATSSTLHPWRPLGTDLPPAPRVPDPWAALAQSTQDILELRTENLRLQLQDEEMCRGRAGGSDQEEGNVRTRSLDREGDVARLNRSSAQQSRERARLCGEVESLRDAARRLVEDVRERDDALCRQRTQLEELRVELSRARLEQDRQRAQEERLKNQQQAELERLIRERDQARAELDRSRQEQIVLRAQDDRLKTQREAKLERRVQEAEQALAELEAASQSHRAEVEKAREQEQRRGVEAEESWKREGARLQEQLQETQRQWRAELQAVSDTHATELAALRQNRTTLQEELSAAKQESARLREQLQLANEELSQTNSALVSQNAEVQSLRKYIGELVPEQRERHRGETEKEELCKSVKRLESEKEALRVTAELLNVRLNSLSDILAIQEGEISNKHAEFCWDSFVGKPHCGGVCVSLQISELEEEVRVKGQQHSVLLHSLQDKAAELKMERVRSEAFEKELTLVQGQVLHLEHRAEEAENALVQLKDSVHGFWQVFEQRVSEVRSSEGRLLSLGQRVAFASRRIDTIQGLLLRKEALMRLQRDTHRPTTPESGRSVSEDLQNELQLVNEERERLASELKRTPQLIERTLSEARGQFQTALRELQRALKESSETEQRLGEQLTLAEEGRQEAERRLSELHEQLQENAEIILLLRTDLAKQQDQYQRALQEKVSEAESLLHQELREMESRLNAARREHTKAVVALRQLERQVGRERERAQEAQRLLEEQKDREAQELQRRLRDSERDKNLLMATLRQEGLLTRYKNNRSAALQSSAALTDEGELARPLGKLQAPRPDTKPLSKESLSSVLDHLQALSEAVIRDEDSSSEEEEEEEERKKAIEP</sequence>
<comment type="function">
    <text evidence="1">May be a regulator of keratinocyte proliferation or differentiation.</text>
</comment>
<dbReference type="Proteomes" id="UP001230051">
    <property type="component" value="Unassembled WGS sequence"/>
</dbReference>
<dbReference type="GO" id="GO:0005634">
    <property type="term" value="C:nucleus"/>
    <property type="evidence" value="ECO:0007669"/>
    <property type="project" value="UniProtKB-SubCell"/>
</dbReference>
<reference evidence="13" key="1">
    <citation type="submission" date="2022-02" db="EMBL/GenBank/DDBJ databases">
        <title>Atlantic sturgeon de novo genome assembly.</title>
        <authorList>
            <person name="Stock M."/>
            <person name="Klopp C."/>
            <person name="Guiguen Y."/>
            <person name="Cabau C."/>
            <person name="Parinello H."/>
            <person name="Santidrian Yebra-Pimentel E."/>
            <person name="Kuhl H."/>
            <person name="Dirks R.P."/>
            <person name="Guessner J."/>
            <person name="Wuertz S."/>
            <person name="Du K."/>
            <person name="Schartl M."/>
        </authorList>
    </citation>
    <scope>NUCLEOTIDE SEQUENCE</scope>
    <source>
        <strain evidence="13">STURGEONOMICS-FGT-2020</strain>
        <tissue evidence="13">Whole blood</tissue>
    </source>
</reference>
<feature type="region of interest" description="Disordered" evidence="12">
    <location>
        <begin position="1"/>
        <end position="69"/>
    </location>
</feature>
<name>A0AAD8CL82_ACIOX</name>
<dbReference type="InterPro" id="IPR009800">
    <property type="entry name" value="HCR"/>
</dbReference>
<evidence type="ECO:0000256" key="7">
    <source>
        <dbReference type="ARBA" id="ARBA00022782"/>
    </source>
</evidence>
<evidence type="ECO:0000256" key="5">
    <source>
        <dbReference type="ARBA" id="ARBA00022473"/>
    </source>
</evidence>
<keyword evidence="14" id="KW-1185">Reference proteome</keyword>
<evidence type="ECO:0000313" key="14">
    <source>
        <dbReference type="Proteomes" id="UP001230051"/>
    </source>
</evidence>
<evidence type="ECO:0000256" key="2">
    <source>
        <dbReference type="ARBA" id="ARBA00004123"/>
    </source>
</evidence>
<keyword evidence="9" id="KW-0539">Nucleus</keyword>
<evidence type="ECO:0000256" key="12">
    <source>
        <dbReference type="SAM" id="MobiDB-lite"/>
    </source>
</evidence>
<feature type="compositionally biased region" description="Acidic residues" evidence="12">
    <location>
        <begin position="867"/>
        <end position="876"/>
    </location>
</feature>